<dbReference type="OrthoDB" id="1442677at2"/>
<evidence type="ECO:0000313" key="2">
    <source>
        <dbReference type="Proteomes" id="UP000285517"/>
    </source>
</evidence>
<evidence type="ECO:0008006" key="3">
    <source>
        <dbReference type="Google" id="ProtNLM"/>
    </source>
</evidence>
<dbReference type="KEGG" id="aev:EI546_14470"/>
<sequence length="174" mass="19101">MGKSFIFFGTLLLLGTYALSAQEVNSRQFAYRSFSISPLGIYGGENSGIIVSADVSFDYGKNIFSLEGGSGTEGNFFGNSSDFYEINLTYGRSYPLNENLFTDIFIGAGYFHYNTYNGRNGDTSESTIGFPIGAKFQYMLGSRFSMGLKLGANINSFQTLGTLGLVLQWNRKTN</sequence>
<dbReference type="EMBL" id="CP034951">
    <property type="protein sequence ID" value="QAA82847.1"/>
    <property type="molecule type" value="Genomic_DNA"/>
</dbReference>
<gene>
    <name evidence="1" type="ORF">EI546_14470</name>
</gene>
<dbReference type="SUPFAM" id="SSF56925">
    <property type="entry name" value="OMPA-like"/>
    <property type="match status" value="1"/>
</dbReference>
<dbReference type="Proteomes" id="UP000285517">
    <property type="component" value="Chromosome"/>
</dbReference>
<name>A0A410G6E2_9FLAO</name>
<dbReference type="RefSeq" id="WP_128251211.1">
    <property type="nucleotide sequence ID" value="NZ_CP034951.1"/>
</dbReference>
<accession>A0A410G6E2</accession>
<keyword evidence="2" id="KW-1185">Reference proteome</keyword>
<proteinExistence type="predicted"/>
<reference evidence="1 2" key="1">
    <citation type="submission" date="2019-01" db="EMBL/GenBank/DDBJ databases">
        <title>Complete genome sequencing of Aequorivita sp. H23M31.</title>
        <authorList>
            <person name="Bae J.-W."/>
        </authorList>
    </citation>
    <scope>NUCLEOTIDE SEQUENCE [LARGE SCALE GENOMIC DNA]</scope>
    <source>
        <strain evidence="1 2">H23M31</strain>
    </source>
</reference>
<evidence type="ECO:0000313" key="1">
    <source>
        <dbReference type="EMBL" id="QAA82847.1"/>
    </source>
</evidence>
<dbReference type="InterPro" id="IPR011250">
    <property type="entry name" value="OMP/PagP_B-barrel"/>
</dbReference>
<protein>
    <recommendedName>
        <fullName evidence="3">Outer membrane protein beta-barrel domain-containing protein</fullName>
    </recommendedName>
</protein>
<dbReference type="AlphaFoldDB" id="A0A410G6E2"/>
<organism evidence="1 2">
    <name type="scientific">Aequorivita ciconiae</name>
    <dbReference type="NCBI Taxonomy" id="2494375"/>
    <lineage>
        <taxon>Bacteria</taxon>
        <taxon>Pseudomonadati</taxon>
        <taxon>Bacteroidota</taxon>
        <taxon>Flavobacteriia</taxon>
        <taxon>Flavobacteriales</taxon>
        <taxon>Flavobacteriaceae</taxon>
        <taxon>Aequorivita</taxon>
    </lineage>
</organism>